<keyword evidence="4" id="KW-1185">Reference proteome</keyword>
<evidence type="ECO:0000313" key="3">
    <source>
        <dbReference type="EMBL" id="CAG9773687.1"/>
    </source>
</evidence>
<name>A0A9N9N206_9CUCU</name>
<evidence type="ECO:0000256" key="1">
    <source>
        <dbReference type="ARBA" id="ARBA00034118"/>
    </source>
</evidence>
<sequence>MAKSIRSKWRRKCRAVKRVRYGEKELERLKKTLTNDPLNKVKTEAVMSEIQEVANVITIEDIEAETVATPAPAAAGPSDVMDMEEIRKEFNPRTLRDKHGAYPVWVHPRKLKSTKKNKKNNKNKKKLKRNNKK</sequence>
<evidence type="ECO:0008006" key="5">
    <source>
        <dbReference type="Google" id="ProtNLM"/>
    </source>
</evidence>
<dbReference type="AlphaFoldDB" id="A0A9N9N206"/>
<dbReference type="GO" id="GO:0005730">
    <property type="term" value="C:nucleolus"/>
    <property type="evidence" value="ECO:0007669"/>
    <property type="project" value="TreeGrafter"/>
</dbReference>
<dbReference type="EMBL" id="OU892285">
    <property type="protein sequence ID" value="CAG9773687.1"/>
    <property type="molecule type" value="Genomic_DNA"/>
</dbReference>
<feature type="region of interest" description="Disordered" evidence="2">
    <location>
        <begin position="100"/>
        <end position="133"/>
    </location>
</feature>
<dbReference type="InterPro" id="IPR018784">
    <property type="entry name" value="LLPH-like"/>
</dbReference>
<dbReference type="GO" id="GO:0003723">
    <property type="term" value="F:RNA binding"/>
    <property type="evidence" value="ECO:0007669"/>
    <property type="project" value="TreeGrafter"/>
</dbReference>
<dbReference type="OrthoDB" id="6257894at2759"/>
<dbReference type="Proteomes" id="UP001152799">
    <property type="component" value="Chromosome 9"/>
</dbReference>
<proteinExistence type="inferred from homology"/>
<gene>
    <name evidence="3" type="ORF">CEUTPL_LOCUS14073</name>
</gene>
<organism evidence="3 4">
    <name type="scientific">Ceutorhynchus assimilis</name>
    <name type="common">cabbage seed weevil</name>
    <dbReference type="NCBI Taxonomy" id="467358"/>
    <lineage>
        <taxon>Eukaryota</taxon>
        <taxon>Metazoa</taxon>
        <taxon>Ecdysozoa</taxon>
        <taxon>Arthropoda</taxon>
        <taxon>Hexapoda</taxon>
        <taxon>Insecta</taxon>
        <taxon>Pterygota</taxon>
        <taxon>Neoptera</taxon>
        <taxon>Endopterygota</taxon>
        <taxon>Coleoptera</taxon>
        <taxon>Polyphaga</taxon>
        <taxon>Cucujiformia</taxon>
        <taxon>Curculionidae</taxon>
        <taxon>Ceutorhynchinae</taxon>
        <taxon>Ceutorhynchus</taxon>
    </lineage>
</organism>
<protein>
    <recommendedName>
        <fullName evidence="5">Protein LLP homolog</fullName>
    </recommendedName>
</protein>
<feature type="compositionally biased region" description="Basic residues" evidence="2">
    <location>
        <begin position="107"/>
        <end position="133"/>
    </location>
</feature>
<evidence type="ECO:0000256" key="2">
    <source>
        <dbReference type="SAM" id="MobiDB-lite"/>
    </source>
</evidence>
<dbReference type="GO" id="GO:0001099">
    <property type="term" value="F:basal RNA polymerase II transcription machinery binding"/>
    <property type="evidence" value="ECO:0007669"/>
    <property type="project" value="TreeGrafter"/>
</dbReference>
<reference evidence="3" key="1">
    <citation type="submission" date="2022-01" db="EMBL/GenBank/DDBJ databases">
        <authorList>
            <person name="King R."/>
        </authorList>
    </citation>
    <scope>NUCLEOTIDE SEQUENCE</scope>
</reference>
<dbReference type="GO" id="GO:0097484">
    <property type="term" value="P:dendrite extension"/>
    <property type="evidence" value="ECO:0007669"/>
    <property type="project" value="TreeGrafter"/>
</dbReference>
<dbReference type="PANTHER" id="PTHR34253">
    <property type="entry name" value="PROTEIN LLP HOMOLOG"/>
    <property type="match status" value="1"/>
</dbReference>
<evidence type="ECO:0000313" key="4">
    <source>
        <dbReference type="Proteomes" id="UP001152799"/>
    </source>
</evidence>
<accession>A0A9N9N206</accession>
<dbReference type="Pfam" id="PF10169">
    <property type="entry name" value="LLPH"/>
    <property type="match status" value="1"/>
</dbReference>
<dbReference type="PANTHER" id="PTHR34253:SF1">
    <property type="entry name" value="PROTEIN LLP HOMOLOG"/>
    <property type="match status" value="1"/>
</dbReference>
<comment type="similarity">
    <text evidence="1">Belongs to the learning-associated protein family.</text>
</comment>